<reference evidence="8" key="1">
    <citation type="submission" date="2016-10" db="EMBL/GenBank/DDBJ databases">
        <authorList>
            <person name="Varghese N."/>
            <person name="Submissions S."/>
        </authorList>
    </citation>
    <scope>NUCLEOTIDE SEQUENCE [LARGE SCALE GENOMIC DNA]</scope>
    <source>
        <strain evidence="8">CGMCC 1.9150</strain>
    </source>
</reference>
<dbReference type="InterPro" id="IPR011006">
    <property type="entry name" value="CheY-like_superfamily"/>
</dbReference>
<dbReference type="InterPro" id="IPR001789">
    <property type="entry name" value="Sig_transdc_resp-reg_receiver"/>
</dbReference>
<dbReference type="GO" id="GO:0016301">
    <property type="term" value="F:kinase activity"/>
    <property type="evidence" value="ECO:0007669"/>
    <property type="project" value="UniProtKB-KW"/>
</dbReference>
<dbReference type="SUPFAM" id="SSF141868">
    <property type="entry name" value="EAL domain-like"/>
    <property type="match status" value="1"/>
</dbReference>
<dbReference type="SMART" id="SM00065">
    <property type="entry name" value="GAF"/>
    <property type="match status" value="1"/>
</dbReference>
<feature type="domain" description="Response regulatory" evidence="4">
    <location>
        <begin position="13"/>
        <end position="132"/>
    </location>
</feature>
<dbReference type="GO" id="GO:0071111">
    <property type="term" value="F:cyclic-guanylate-specific phosphodiesterase activity"/>
    <property type="evidence" value="ECO:0007669"/>
    <property type="project" value="InterPro"/>
</dbReference>
<organism evidence="7 8">
    <name type="scientific">Halomonas daqiaonensis</name>
    <dbReference type="NCBI Taxonomy" id="650850"/>
    <lineage>
        <taxon>Bacteria</taxon>
        <taxon>Pseudomonadati</taxon>
        <taxon>Pseudomonadota</taxon>
        <taxon>Gammaproteobacteria</taxon>
        <taxon>Oceanospirillales</taxon>
        <taxon>Halomonadaceae</taxon>
        <taxon>Halomonas</taxon>
    </lineage>
</organism>
<evidence type="ECO:0000256" key="2">
    <source>
        <dbReference type="ARBA" id="ARBA00022777"/>
    </source>
</evidence>
<dbReference type="Pfam" id="PF01590">
    <property type="entry name" value="GAF"/>
    <property type="match status" value="1"/>
</dbReference>
<evidence type="ECO:0000259" key="5">
    <source>
        <dbReference type="PROSITE" id="PS50883"/>
    </source>
</evidence>
<dbReference type="SMART" id="SM00052">
    <property type="entry name" value="EAL"/>
    <property type="match status" value="1"/>
</dbReference>
<dbReference type="PROSITE" id="PS50110">
    <property type="entry name" value="RESPONSE_REGULATORY"/>
    <property type="match status" value="1"/>
</dbReference>
<keyword evidence="3" id="KW-0597">Phosphoprotein</keyword>
<feature type="domain" description="GGDEF" evidence="6">
    <location>
        <begin position="600"/>
        <end position="723"/>
    </location>
</feature>
<accession>A0A1H7LXL8</accession>
<dbReference type="Pfam" id="PF00563">
    <property type="entry name" value="EAL"/>
    <property type="match status" value="1"/>
</dbReference>
<dbReference type="Proteomes" id="UP000198807">
    <property type="component" value="Unassembled WGS sequence"/>
</dbReference>
<dbReference type="Gene3D" id="3.20.20.450">
    <property type="entry name" value="EAL domain"/>
    <property type="match status" value="1"/>
</dbReference>
<feature type="domain" description="EAL" evidence="5">
    <location>
        <begin position="149"/>
        <end position="412"/>
    </location>
</feature>
<dbReference type="SUPFAM" id="SSF55073">
    <property type="entry name" value="Nucleotide cyclase"/>
    <property type="match status" value="1"/>
</dbReference>
<evidence type="ECO:0000313" key="8">
    <source>
        <dbReference type="Proteomes" id="UP000198807"/>
    </source>
</evidence>
<dbReference type="Gene3D" id="3.30.70.270">
    <property type="match status" value="1"/>
</dbReference>
<dbReference type="AlphaFoldDB" id="A0A1H7LXL8"/>
<gene>
    <name evidence="7" type="ORF">SAMN04488129_10687</name>
</gene>
<dbReference type="SMART" id="SM00267">
    <property type="entry name" value="GGDEF"/>
    <property type="match status" value="1"/>
</dbReference>
<dbReference type="InterPro" id="IPR000160">
    <property type="entry name" value="GGDEF_dom"/>
</dbReference>
<dbReference type="CDD" id="cd01948">
    <property type="entry name" value="EAL"/>
    <property type="match status" value="1"/>
</dbReference>
<keyword evidence="2" id="KW-0418">Kinase</keyword>
<dbReference type="Gene3D" id="3.30.450.40">
    <property type="match status" value="1"/>
</dbReference>
<dbReference type="PANTHER" id="PTHR33121">
    <property type="entry name" value="CYCLIC DI-GMP PHOSPHODIESTERASE PDEF"/>
    <property type="match status" value="1"/>
</dbReference>
<dbReference type="InterPro" id="IPR001633">
    <property type="entry name" value="EAL_dom"/>
</dbReference>
<dbReference type="Pfam" id="PF00072">
    <property type="entry name" value="Response_reg"/>
    <property type="match status" value="1"/>
</dbReference>
<dbReference type="InterPro" id="IPR050706">
    <property type="entry name" value="Cyclic-di-GMP_PDE-like"/>
</dbReference>
<evidence type="ECO:0000256" key="1">
    <source>
        <dbReference type="ARBA" id="ARBA00022679"/>
    </source>
</evidence>
<proteinExistence type="predicted"/>
<dbReference type="InterPro" id="IPR043128">
    <property type="entry name" value="Rev_trsase/Diguanyl_cyclase"/>
</dbReference>
<dbReference type="Gene3D" id="3.40.50.2300">
    <property type="match status" value="1"/>
</dbReference>
<name>A0A1H7LXL8_9GAMM</name>
<dbReference type="CDD" id="cd01949">
    <property type="entry name" value="GGDEF"/>
    <property type="match status" value="1"/>
</dbReference>
<evidence type="ECO:0000259" key="4">
    <source>
        <dbReference type="PROSITE" id="PS50110"/>
    </source>
</evidence>
<dbReference type="SMART" id="SM00448">
    <property type="entry name" value="REC"/>
    <property type="match status" value="1"/>
</dbReference>
<dbReference type="RefSeq" id="WP_089711736.1">
    <property type="nucleotide sequence ID" value="NZ_FOBC01000006.1"/>
</dbReference>
<dbReference type="OrthoDB" id="9812358at2"/>
<dbReference type="SUPFAM" id="SSF52172">
    <property type="entry name" value="CheY-like"/>
    <property type="match status" value="1"/>
</dbReference>
<keyword evidence="8" id="KW-1185">Reference proteome</keyword>
<dbReference type="STRING" id="650850.SAMN04488129_10687"/>
<dbReference type="PROSITE" id="PS50883">
    <property type="entry name" value="EAL"/>
    <property type="match status" value="1"/>
</dbReference>
<keyword evidence="1" id="KW-0808">Transferase</keyword>
<dbReference type="InterPro" id="IPR029787">
    <property type="entry name" value="Nucleotide_cyclase"/>
</dbReference>
<evidence type="ECO:0000313" key="7">
    <source>
        <dbReference type="EMBL" id="SEL03609.1"/>
    </source>
</evidence>
<sequence length="723" mass="80284">MKTEPPGKGKPPRLLILDDESMTGETIARIADFAGFEARHLISPSAFFEEATRWHPDILALDLIMPEMDGVEVMAELARRGCRARLIITSGVGSRVLDAAARSAREHGLDIVGVIAKPFSASALRELLHKAIEKGGTTDDSVSERYPSREASVEDLEEALTLGHIRLAYQPKVRCHTGTIVGFEALARWHHPQLGFIPPDIFIPLAEDHGLIDRLTLQVTEQSLDWLADISSNDTARRVGQHVLQDTLLSLNISARSLENGELFDTILQHCRDRGIAPQRIVLELTETSAMQDATTSLDTLTRLRLQGFQLSIDDFGTGYSSMVQLVRLPFSELKVDKRFVMTANDSEESRAVIRSVVELGRSLGLNTTAEGVEDQETLDYLDELKCDLAQGYLISRPLPPEKVLDWFITHEAQREERRLAALAGLGLLDTPAEARFDRLTRLACRLFGVSTALISLLDRDRQWFKSRQGQDVTETSRDIAFCHKTLERDAQMVVPDTHVDPLFHDYPGVVGAPFVRFYAGRPLYLRSGEKVGTLCLVDPKPRAFGTADAELLDDLASMVENELALSSTDGHDACTGLLNRTSFREQAEAACQLCRRLGLPMALVSARLEELPTINKLFGRDAGDQQLQDLAQLVVEVAEDADLTGRYRATEITALLMGADIEKARQIGERLHRAIALSNDSQAPDQASLTPSIRVAELYPDEGPFEQRLEEAWQFHRMVEAD</sequence>
<dbReference type="InterPro" id="IPR035919">
    <property type="entry name" value="EAL_sf"/>
</dbReference>
<protein>
    <submittedName>
        <fullName evidence="7">Diguanylate cyclase (GGDEF) domain-containing protein</fullName>
    </submittedName>
</protein>
<dbReference type="Pfam" id="PF00990">
    <property type="entry name" value="GGDEF"/>
    <property type="match status" value="1"/>
</dbReference>
<dbReference type="SUPFAM" id="SSF55781">
    <property type="entry name" value="GAF domain-like"/>
    <property type="match status" value="1"/>
</dbReference>
<dbReference type="InterPro" id="IPR029016">
    <property type="entry name" value="GAF-like_dom_sf"/>
</dbReference>
<dbReference type="PANTHER" id="PTHR33121:SF71">
    <property type="entry name" value="OXYGEN SENSOR PROTEIN DOSP"/>
    <property type="match status" value="1"/>
</dbReference>
<dbReference type="EMBL" id="FOBC01000006">
    <property type="protein sequence ID" value="SEL03609.1"/>
    <property type="molecule type" value="Genomic_DNA"/>
</dbReference>
<dbReference type="GO" id="GO:0000160">
    <property type="term" value="P:phosphorelay signal transduction system"/>
    <property type="evidence" value="ECO:0007669"/>
    <property type="project" value="InterPro"/>
</dbReference>
<dbReference type="PROSITE" id="PS50887">
    <property type="entry name" value="GGDEF"/>
    <property type="match status" value="1"/>
</dbReference>
<dbReference type="InterPro" id="IPR003018">
    <property type="entry name" value="GAF"/>
</dbReference>
<evidence type="ECO:0000259" key="6">
    <source>
        <dbReference type="PROSITE" id="PS50887"/>
    </source>
</evidence>
<evidence type="ECO:0000256" key="3">
    <source>
        <dbReference type="PROSITE-ProRule" id="PRU00169"/>
    </source>
</evidence>
<dbReference type="NCBIfam" id="TIGR00254">
    <property type="entry name" value="GGDEF"/>
    <property type="match status" value="1"/>
</dbReference>
<feature type="modified residue" description="4-aspartylphosphate" evidence="3">
    <location>
        <position position="62"/>
    </location>
</feature>